<gene>
    <name evidence="6" type="ORF">HJG54_22875</name>
</gene>
<organism evidence="6">
    <name type="scientific">Leptolyngbya sp. NK1-12</name>
    <dbReference type="NCBI Taxonomy" id="2547451"/>
    <lineage>
        <taxon>Bacteria</taxon>
        <taxon>Bacillati</taxon>
        <taxon>Cyanobacteriota</taxon>
        <taxon>Cyanophyceae</taxon>
        <taxon>Leptolyngbyales</taxon>
        <taxon>Leptolyngbyaceae</taxon>
        <taxon>Leptolyngbya group</taxon>
        <taxon>Leptolyngbya</taxon>
    </lineage>
</organism>
<keyword evidence="2 4" id="KW-0732">Signal</keyword>
<name>A0AA96WHW7_9CYAN</name>
<feature type="domain" description="Leucine-binding protein" evidence="5">
    <location>
        <begin position="60"/>
        <end position="412"/>
    </location>
</feature>
<proteinExistence type="inferred from homology"/>
<dbReference type="PANTHER" id="PTHR47151">
    <property type="entry name" value="LEU/ILE/VAL-BINDING ABC TRANSPORTER SUBUNIT"/>
    <property type="match status" value="1"/>
</dbReference>
<sequence length="430" mass="45398">MKASLKRSAVVLSLLSLCVGCAGTTTATSESPVSPAASPDASPTAAASAPTIATDGDVIIASSLPMTGSALGQTQTIVNSIQLALEEVDSTVCDGKLKVGFRTYDDATAAAGKWDPAQVTSNSNAIVADQKIVAVLGTFNSGAAKLAIPIFNQADLVMVSPANTYPGLTKPGKGEKNEPDTYYPSGKRNYARVVPADDLQGVMAANWSKALGAQKVYLLDDQELYGKGIADVYKATAQEIGLEVLGHEGINPKASDYRALMNKIKDLEPDLIYFAGITQNNAGQLIKDMRNVGMTDVKFMGPDGIFEQAVIDAAGKDAEGIYATFGGVPPKELTGKGKEWYDAYKAKFNTEPEPYAAYGYEAAQVVLNALNEVCEADRDKIREAVLATKDFPGLLGTWSFDENGDTTSTTMSGNVVKDGKWAFAETLEAK</sequence>
<dbReference type="CDD" id="cd06342">
    <property type="entry name" value="PBP1_ABC_LIVBP-like"/>
    <property type="match status" value="1"/>
</dbReference>
<dbReference type="InterPro" id="IPR028082">
    <property type="entry name" value="Peripla_BP_I"/>
</dbReference>
<evidence type="ECO:0000256" key="4">
    <source>
        <dbReference type="SAM" id="SignalP"/>
    </source>
</evidence>
<dbReference type="RefSeq" id="WP_316431559.1">
    <property type="nucleotide sequence ID" value="NZ_CP053586.1"/>
</dbReference>
<evidence type="ECO:0000259" key="5">
    <source>
        <dbReference type="Pfam" id="PF13458"/>
    </source>
</evidence>
<feature type="region of interest" description="Disordered" evidence="3">
    <location>
        <begin position="25"/>
        <end position="48"/>
    </location>
</feature>
<dbReference type="PANTHER" id="PTHR47151:SF2">
    <property type="entry name" value="AMINO ACID BINDING PROTEIN"/>
    <property type="match status" value="1"/>
</dbReference>
<dbReference type="Pfam" id="PF13458">
    <property type="entry name" value="Peripla_BP_6"/>
    <property type="match status" value="1"/>
</dbReference>
<comment type="similarity">
    <text evidence="1">Belongs to the leucine-binding protein family.</text>
</comment>
<reference evidence="6" key="1">
    <citation type="submission" date="2020-05" db="EMBL/GenBank/DDBJ databases">
        <authorList>
            <person name="Zhu T."/>
            <person name="Keshari N."/>
            <person name="Lu X."/>
        </authorList>
    </citation>
    <scope>NUCLEOTIDE SEQUENCE</scope>
    <source>
        <strain evidence="6">NK1-12</strain>
    </source>
</reference>
<dbReference type="EMBL" id="CP053586">
    <property type="protein sequence ID" value="WNZ25414.1"/>
    <property type="molecule type" value="Genomic_DNA"/>
</dbReference>
<evidence type="ECO:0000256" key="2">
    <source>
        <dbReference type="ARBA" id="ARBA00022729"/>
    </source>
</evidence>
<evidence type="ECO:0000313" key="6">
    <source>
        <dbReference type="EMBL" id="WNZ25414.1"/>
    </source>
</evidence>
<dbReference type="SUPFAM" id="SSF53822">
    <property type="entry name" value="Periplasmic binding protein-like I"/>
    <property type="match status" value="1"/>
</dbReference>
<dbReference type="InterPro" id="IPR028081">
    <property type="entry name" value="Leu-bd"/>
</dbReference>
<accession>A0AA96WHW7</accession>
<evidence type="ECO:0000256" key="1">
    <source>
        <dbReference type="ARBA" id="ARBA00010062"/>
    </source>
</evidence>
<protein>
    <submittedName>
        <fullName evidence="6">Branched-chain amino acid ABC transporter substrate-binding protein</fullName>
    </submittedName>
</protein>
<evidence type="ECO:0000256" key="3">
    <source>
        <dbReference type="SAM" id="MobiDB-lite"/>
    </source>
</evidence>
<dbReference type="AlphaFoldDB" id="A0AA96WHW7"/>
<dbReference type="Gene3D" id="3.40.50.2300">
    <property type="match status" value="2"/>
</dbReference>
<feature type="signal peptide" evidence="4">
    <location>
        <begin position="1"/>
        <end position="22"/>
    </location>
</feature>
<feature type="chain" id="PRO_5041676709" evidence="4">
    <location>
        <begin position="23"/>
        <end position="430"/>
    </location>
</feature>